<dbReference type="RefSeq" id="WP_276110516.1">
    <property type="nucleotide sequence ID" value="NZ_JARJBB010000010.1"/>
</dbReference>
<organism evidence="1 2">
    <name type="scientific">Streptomyces tropicalis</name>
    <dbReference type="NCBI Taxonomy" id="3034234"/>
    <lineage>
        <taxon>Bacteria</taxon>
        <taxon>Bacillati</taxon>
        <taxon>Actinomycetota</taxon>
        <taxon>Actinomycetes</taxon>
        <taxon>Kitasatosporales</taxon>
        <taxon>Streptomycetaceae</taxon>
        <taxon>Streptomyces</taxon>
    </lineage>
</organism>
<evidence type="ECO:0008006" key="3">
    <source>
        <dbReference type="Google" id="ProtNLM"/>
    </source>
</evidence>
<accession>A0ABT6A8J6</accession>
<protein>
    <recommendedName>
        <fullName evidence="3">WXG100 family type VII secretion target</fullName>
    </recommendedName>
</protein>
<name>A0ABT6A8J6_9ACTN</name>
<evidence type="ECO:0000313" key="2">
    <source>
        <dbReference type="Proteomes" id="UP001221150"/>
    </source>
</evidence>
<keyword evidence="2" id="KW-1185">Reference proteome</keyword>
<evidence type="ECO:0000313" key="1">
    <source>
        <dbReference type="EMBL" id="MDF3300954.1"/>
    </source>
</evidence>
<proteinExistence type="predicted"/>
<gene>
    <name evidence="1" type="ORF">P3H78_20465</name>
</gene>
<dbReference type="EMBL" id="JARJBB010000010">
    <property type="protein sequence ID" value="MDF3300954.1"/>
    <property type="molecule type" value="Genomic_DNA"/>
</dbReference>
<dbReference type="Proteomes" id="UP001221150">
    <property type="component" value="Unassembled WGS sequence"/>
</dbReference>
<dbReference type="InterPro" id="IPR038332">
    <property type="entry name" value="PPE_sf"/>
</dbReference>
<sequence>MPTFHEILTTDLSALTTAADHWDGMAKEFHKQETAYRRDVHGITLGPGWSGLSADAASGRFNVTLKQFQAAQVEARGVASLLREAHTDFVNLRRNLESARKDAIKAGMAVSEGGVVSYDTTKLSEGERNALHHDPDFQHSVGKAVASWQAEIDRLVKDMSDTDAEVENALTRVVIDSDERDGTLTGFNSHAHGEIKTYEAEAKREAAQTRLDGWKYKGKTETSGPDVGADAEAPDFGSGNLGEVEAHADLGSASTEGSFTRGAWKLDRKAEAYAGAKGSASGSFSKDGANGDASVFAGAEGSAGGGADVGPVGVSGKIEGTVGSDAKADATVDKEGVHVSGEAFAGAKGGGEVGADVGGISAGFSAEGWVGPGAEASWGYEKNNEGVWDFNTKVGLSPALGGELGFDFSVDPEKVAHTAGELADALGHGASSFGHAVTSVF</sequence>
<dbReference type="Gene3D" id="1.20.1260.20">
    <property type="entry name" value="PPE superfamily"/>
    <property type="match status" value="1"/>
</dbReference>
<comment type="caution">
    <text evidence="1">The sequence shown here is derived from an EMBL/GenBank/DDBJ whole genome shotgun (WGS) entry which is preliminary data.</text>
</comment>
<reference evidence="1 2" key="1">
    <citation type="submission" date="2023-03" db="EMBL/GenBank/DDBJ databases">
        <title>Draft genome sequence of Streptomyces sp. K1PA1 isolated from peat swamp forest in Thailand.</title>
        <authorList>
            <person name="Klaysubun C."/>
            <person name="Duangmal K."/>
        </authorList>
    </citation>
    <scope>NUCLEOTIDE SEQUENCE [LARGE SCALE GENOMIC DNA]</scope>
    <source>
        <strain evidence="1 2">K1PA1</strain>
    </source>
</reference>